<accession>A0AB73BD32</accession>
<dbReference type="InterPro" id="IPR008023">
    <property type="entry name" value="DUF748"/>
</dbReference>
<name>A0AB73BD32_9GAMM</name>
<evidence type="ECO:0000313" key="1">
    <source>
        <dbReference type="EMBL" id="KAA1157390.1"/>
    </source>
</evidence>
<protein>
    <submittedName>
        <fullName evidence="1">DUF748 domain-containing protein</fullName>
    </submittedName>
</protein>
<evidence type="ECO:0000313" key="2">
    <source>
        <dbReference type="Proteomes" id="UP000324162"/>
    </source>
</evidence>
<proteinExistence type="predicted"/>
<dbReference type="EMBL" id="SEUK01000054">
    <property type="protein sequence ID" value="KAA1157390.1"/>
    <property type="molecule type" value="Genomic_DNA"/>
</dbReference>
<dbReference type="Pfam" id="PF05359">
    <property type="entry name" value="DUF748"/>
    <property type="match status" value="1"/>
</dbReference>
<organism evidence="1 2">
    <name type="scientific">Pseudoalteromonas fuliginea</name>
    <dbReference type="NCBI Taxonomy" id="1872678"/>
    <lineage>
        <taxon>Bacteria</taxon>
        <taxon>Pseudomonadati</taxon>
        <taxon>Pseudomonadota</taxon>
        <taxon>Gammaproteobacteria</taxon>
        <taxon>Alteromonadales</taxon>
        <taxon>Pseudoalteromonadaceae</taxon>
        <taxon>Pseudoalteromonas</taxon>
    </lineage>
</organism>
<dbReference type="RefSeq" id="WP_149614950.1">
    <property type="nucleotide sequence ID" value="NZ_SEUK01000054.1"/>
</dbReference>
<comment type="caution">
    <text evidence="1">The sequence shown here is derived from an EMBL/GenBank/DDBJ whole genome shotgun (WGS) entry which is preliminary data.</text>
</comment>
<reference evidence="1 2" key="1">
    <citation type="submission" date="2019-01" db="EMBL/GenBank/DDBJ databases">
        <title>Genome sequences of marine Pseudoalteromonas species.</title>
        <authorList>
            <person name="Boraston A.B."/>
            <person name="Hehemann J.-H."/>
            <person name="Vickers C.J."/>
            <person name="Salama-Alber O."/>
            <person name="Abe K."/>
            <person name="Hettle A.J."/>
        </authorList>
    </citation>
    <scope>NUCLEOTIDE SEQUENCE [LARGE SCALE GENOMIC DNA]</scope>
    <source>
        <strain evidence="1 2">PS42</strain>
    </source>
</reference>
<gene>
    <name evidence="1" type="ORF">EU508_16810</name>
</gene>
<dbReference type="Proteomes" id="UP000324162">
    <property type="component" value="Unassembled WGS sequence"/>
</dbReference>
<sequence>MRSFLNSLHRKWFSFLVVIVLLLITLRIAAPYAVQQYVNYQLKHTQGITGHIGDVDLFLYRGAYAIDDVEIYATNATTAPRPLLAVKTLDFSLAWSALLKGNLVTNMAFMRPEIVIYDKNPNAAEQNQRVKDETTWIGLANDLVLFSIDTLTIEQGKLSLVNATSQGEKPTFISNINARIENITNAQNLSKTLVTTLNVEGALMGEAALRLNGKLDPFSKHANFDFNAEVQRFSVENLDTVFKVYTPFDIEAGGIDGAMELVAKDNNLNGYVKAGVQNLSVFSWREDIEKDDDGIFTAIFEGSVDLLGSILENDESKLVAARIPIEGQLDNTDVSTFQAVISVLKNAFFDAFKMKVDNIISFEDTDNKSNNEDN</sequence>
<dbReference type="AlphaFoldDB" id="A0AB73BD32"/>